<name>U1HNH8_ENDPU</name>
<keyword evidence="11" id="KW-1185">Reference proteome</keyword>
<dbReference type="RefSeq" id="XP_007803785.1">
    <property type="nucleotide sequence ID" value="XM_007805594.1"/>
</dbReference>
<dbReference type="InterPro" id="IPR037869">
    <property type="entry name" value="Spp1/CFP1"/>
</dbReference>
<feature type="region of interest" description="Disordered" evidence="7">
    <location>
        <begin position="816"/>
        <end position="864"/>
    </location>
</feature>
<gene>
    <name evidence="10" type="ORF">EPUS_07876</name>
</gene>
<evidence type="ECO:0000256" key="1">
    <source>
        <dbReference type="ARBA" id="ARBA00004123"/>
    </source>
</evidence>
<keyword evidence="4" id="KW-0862">Zinc</keyword>
<dbReference type="InterPro" id="IPR013083">
    <property type="entry name" value="Znf_RING/FYVE/PHD"/>
</dbReference>
<organism evidence="10 11">
    <name type="scientific">Endocarpon pusillum (strain Z07020 / HMAS-L-300199)</name>
    <name type="common">Lichen-forming fungus</name>
    <dbReference type="NCBI Taxonomy" id="1263415"/>
    <lineage>
        <taxon>Eukaryota</taxon>
        <taxon>Fungi</taxon>
        <taxon>Dikarya</taxon>
        <taxon>Ascomycota</taxon>
        <taxon>Pezizomycotina</taxon>
        <taxon>Eurotiomycetes</taxon>
        <taxon>Chaetothyriomycetidae</taxon>
        <taxon>Verrucariales</taxon>
        <taxon>Verrucariaceae</taxon>
        <taxon>Endocarpon</taxon>
    </lineage>
</organism>
<dbReference type="Gene3D" id="3.30.40.10">
    <property type="entry name" value="Zinc/RING finger domain, C3HC4 (zinc finger)"/>
    <property type="match status" value="1"/>
</dbReference>
<evidence type="ECO:0000313" key="10">
    <source>
        <dbReference type="EMBL" id="ERF70579.1"/>
    </source>
</evidence>
<dbReference type="PROSITE" id="PS50016">
    <property type="entry name" value="ZF_PHD_2"/>
    <property type="match status" value="1"/>
</dbReference>
<dbReference type="InterPro" id="IPR019786">
    <property type="entry name" value="Zinc_finger_PHD-type_CS"/>
</dbReference>
<dbReference type="InterPro" id="IPR013087">
    <property type="entry name" value="Znf_C2H2_type"/>
</dbReference>
<evidence type="ECO:0000313" key="11">
    <source>
        <dbReference type="Proteomes" id="UP000019373"/>
    </source>
</evidence>
<keyword evidence="2" id="KW-0479">Metal-binding</keyword>
<feature type="domain" description="PHD-type" evidence="8">
    <location>
        <begin position="473"/>
        <end position="524"/>
    </location>
</feature>
<dbReference type="InterPro" id="IPR011011">
    <property type="entry name" value="Znf_FYVE_PHD"/>
</dbReference>
<evidence type="ECO:0000256" key="2">
    <source>
        <dbReference type="ARBA" id="ARBA00022723"/>
    </source>
</evidence>
<dbReference type="EMBL" id="KE721304">
    <property type="protein sequence ID" value="ERF70579.1"/>
    <property type="molecule type" value="Genomic_DNA"/>
</dbReference>
<feature type="compositionally biased region" description="Low complexity" evidence="7">
    <location>
        <begin position="319"/>
        <end position="336"/>
    </location>
</feature>
<evidence type="ECO:0000256" key="3">
    <source>
        <dbReference type="ARBA" id="ARBA00022771"/>
    </source>
</evidence>
<evidence type="ECO:0000259" key="9">
    <source>
        <dbReference type="PROSITE" id="PS50157"/>
    </source>
</evidence>
<evidence type="ECO:0000259" key="8">
    <source>
        <dbReference type="PROSITE" id="PS50016"/>
    </source>
</evidence>
<feature type="compositionally biased region" description="Acidic residues" evidence="7">
    <location>
        <begin position="607"/>
        <end position="621"/>
    </location>
</feature>
<dbReference type="OrthoDB" id="436852at2759"/>
<dbReference type="PROSITE" id="PS00028">
    <property type="entry name" value="ZINC_FINGER_C2H2_1"/>
    <property type="match status" value="1"/>
</dbReference>
<dbReference type="SUPFAM" id="SSF57903">
    <property type="entry name" value="FYVE/PHD zinc finger"/>
    <property type="match status" value="1"/>
</dbReference>
<accession>U1HNH8</accession>
<comment type="subcellular location">
    <subcellularLocation>
        <location evidence="1">Nucleus</location>
    </subcellularLocation>
</comment>
<evidence type="ECO:0000256" key="4">
    <source>
        <dbReference type="ARBA" id="ARBA00022833"/>
    </source>
</evidence>
<feature type="region of interest" description="Disordered" evidence="7">
    <location>
        <begin position="1"/>
        <end position="53"/>
    </location>
</feature>
<dbReference type="PROSITE" id="PS01359">
    <property type="entry name" value="ZF_PHD_1"/>
    <property type="match status" value="1"/>
</dbReference>
<dbReference type="HOGENOM" id="CLU_333440_0_0_1"/>
<dbReference type="InterPro" id="IPR019787">
    <property type="entry name" value="Znf_PHD-finger"/>
</dbReference>
<protein>
    <recommendedName>
        <fullName evidence="12">PHD-type domain-containing protein</fullName>
    </recommendedName>
</protein>
<evidence type="ECO:0000256" key="5">
    <source>
        <dbReference type="ARBA" id="ARBA00023242"/>
    </source>
</evidence>
<evidence type="ECO:0000256" key="7">
    <source>
        <dbReference type="SAM" id="MobiDB-lite"/>
    </source>
</evidence>
<feature type="domain" description="C2H2-type" evidence="9">
    <location>
        <begin position="258"/>
        <end position="286"/>
    </location>
</feature>
<dbReference type="GO" id="GO:0048188">
    <property type="term" value="C:Set1C/COMPASS complex"/>
    <property type="evidence" value="ECO:0007669"/>
    <property type="project" value="InterPro"/>
</dbReference>
<feature type="compositionally biased region" description="Acidic residues" evidence="7">
    <location>
        <begin position="842"/>
        <end position="862"/>
    </location>
</feature>
<dbReference type="OMA" id="MIMCDRC"/>
<evidence type="ECO:0008006" key="12">
    <source>
        <dbReference type="Google" id="ProtNLM"/>
    </source>
</evidence>
<keyword evidence="3 6" id="KW-0863">Zinc-finger</keyword>
<dbReference type="SMART" id="SM00249">
    <property type="entry name" value="PHD"/>
    <property type="match status" value="1"/>
</dbReference>
<feature type="compositionally biased region" description="Low complexity" evidence="7">
    <location>
        <begin position="423"/>
        <end position="434"/>
    </location>
</feature>
<keyword evidence="5" id="KW-0539">Nucleus</keyword>
<dbReference type="PROSITE" id="PS50157">
    <property type="entry name" value="ZINC_FINGER_C2H2_2"/>
    <property type="match status" value="1"/>
</dbReference>
<proteinExistence type="predicted"/>
<dbReference type="eggNOG" id="KOG1632">
    <property type="taxonomic scope" value="Eukaryota"/>
</dbReference>
<feature type="compositionally biased region" description="Basic residues" evidence="7">
    <location>
        <begin position="588"/>
        <end position="603"/>
    </location>
</feature>
<dbReference type="PANTHER" id="PTHR46174">
    <property type="entry name" value="CXXC-TYPE ZINC FINGER PROTEIN 1"/>
    <property type="match status" value="1"/>
</dbReference>
<dbReference type="Pfam" id="PF00628">
    <property type="entry name" value="PHD"/>
    <property type="match status" value="1"/>
</dbReference>
<feature type="region of interest" description="Disordered" evidence="7">
    <location>
        <begin position="215"/>
        <end position="253"/>
    </location>
</feature>
<dbReference type="PANTHER" id="PTHR46174:SF1">
    <property type="entry name" value="CXXC-TYPE ZINC FINGER PROTEIN 1"/>
    <property type="match status" value="1"/>
</dbReference>
<feature type="region of interest" description="Disordered" evidence="7">
    <location>
        <begin position="312"/>
        <end position="453"/>
    </location>
</feature>
<dbReference type="AlphaFoldDB" id="U1HNH8"/>
<feature type="region of interest" description="Disordered" evidence="7">
    <location>
        <begin position="587"/>
        <end position="641"/>
    </location>
</feature>
<dbReference type="Proteomes" id="UP000019373">
    <property type="component" value="Unassembled WGS sequence"/>
</dbReference>
<dbReference type="GO" id="GO:0045893">
    <property type="term" value="P:positive regulation of DNA-templated transcription"/>
    <property type="evidence" value="ECO:0007669"/>
    <property type="project" value="TreeGrafter"/>
</dbReference>
<dbReference type="InterPro" id="IPR001965">
    <property type="entry name" value="Znf_PHD"/>
</dbReference>
<dbReference type="GO" id="GO:0008270">
    <property type="term" value="F:zinc ion binding"/>
    <property type="evidence" value="ECO:0007669"/>
    <property type="project" value="UniProtKB-KW"/>
</dbReference>
<sequence>MSFKLSKLLNPAPTAGPASIPLHSNQFDNPSDAAPGHVETHGSAPLPTPVSIPTAKLDLSPPFSLTTSHVAPVEPSTALEHGSSSPTLDQYHFSATQNHARRQSIVKASHLPPPTLAPIQPQYDISPPGTWIESLDEHKVNANRLPGMHSVGPGPAQTDTTLPDVAHDEGPTLLDTATTQDDVTESRPISGYPASEKEIAALSLAALDGALDEGEDATVKTEAQEVPSTGARPRSKPVNRLQKVPAAKPSEGSSDKRFLCYICIKLFTRRRSVRDHIKKIHNDTNFDMARAIEVTVDPETGESVIPLADLVKTLPPPSGGQQAQTSASRSASRASSVETNTFSTPALVAGKKRPASDMLPAQTTASKKKGTAKPKPVNTSVKKVKTEIDSSTEAAVAFRSPSGTPVSSRAGKAPVAVNVKKQSSMSLASSPAPSDRMSIAPATDNEAEDEGEQAYVPTEGADENEADNDNDNEVFCICRKGDNHTWMIGCDGGCEDWFHGKCVNIQERDGDLIDKYICPNCEDKDRGQTTWKRMCRRIECRKPARVLAEPPSKYCSDECAKRFWVGMVKKSDPNALVSEDGLMVVGSKVHHRSQEKKKRKRKKAREDEEYNDANNGEESEYQEGRVKLSPSQKKRKSISPTMTKICKNEFLDEERFSSDDEPPLSTKGGPLAVGDLKMMLNQAKTVEEIRQLGQKPPTPPYTSDAEGYDQDTKMFNGVGPKEERQQDQKPFPYNYEEQAHLKRLSAKKRQLDGRLQILRDQEKLLAMIKTRSAVIIEEMDVPKAKNVCGFDARLSWSTAEFEEWHDSEAGRIALEKGEIGDPEPSNHPVKQERPDGDVMLDGVEDDPEQDMDEGDAGGDGDDDARRKTLLRGICVRNKCPRHREWRRLLASEYKFEEEGVRRQMRKVEAEGTEVRERAAMRLLCEQE</sequence>
<dbReference type="GeneID" id="19242755"/>
<reference evidence="11" key="1">
    <citation type="journal article" date="2014" name="BMC Genomics">
        <title>Genome characteristics reveal the impact of lichenization on lichen-forming fungus Endocarpon pusillum Hedwig (Verrucariales, Ascomycota).</title>
        <authorList>
            <person name="Wang Y.-Y."/>
            <person name="Liu B."/>
            <person name="Zhang X.-Y."/>
            <person name="Zhou Q.-M."/>
            <person name="Zhang T."/>
            <person name="Li H."/>
            <person name="Yu Y.-F."/>
            <person name="Zhang X.-L."/>
            <person name="Hao X.-Y."/>
            <person name="Wang M."/>
            <person name="Wang L."/>
            <person name="Wei J.-C."/>
        </authorList>
    </citation>
    <scope>NUCLEOTIDE SEQUENCE [LARGE SCALE GENOMIC DNA]</scope>
    <source>
        <strain evidence="11">Z07020 / HMAS-L-300199</strain>
    </source>
</reference>
<evidence type="ECO:0000256" key="6">
    <source>
        <dbReference type="PROSITE-ProRule" id="PRU00042"/>
    </source>
</evidence>